<organism evidence="1">
    <name type="scientific">viral metagenome</name>
    <dbReference type="NCBI Taxonomy" id="1070528"/>
    <lineage>
        <taxon>unclassified sequences</taxon>
        <taxon>metagenomes</taxon>
        <taxon>organismal metagenomes</taxon>
    </lineage>
</organism>
<dbReference type="AlphaFoldDB" id="A0A6C0BZZ4"/>
<name>A0A6C0BZZ4_9ZZZZ</name>
<proteinExistence type="predicted"/>
<evidence type="ECO:0000313" key="1">
    <source>
        <dbReference type="EMBL" id="QHS97700.1"/>
    </source>
</evidence>
<protein>
    <submittedName>
        <fullName evidence="1">Uncharacterized protein</fullName>
    </submittedName>
</protein>
<sequence length="67" mass="7586">MEHKSLDTTSTHYWVANVQELHETLDNPMTGSYQKKIRDDELKDTKIAVLCKKSEGKGGYMRGAGRS</sequence>
<dbReference type="EMBL" id="MN739302">
    <property type="protein sequence ID" value="QHS97700.1"/>
    <property type="molecule type" value="Genomic_DNA"/>
</dbReference>
<accession>A0A6C0BZZ4</accession>
<reference evidence="1" key="1">
    <citation type="journal article" date="2020" name="Nature">
        <title>Giant virus diversity and host interactions through global metagenomics.</title>
        <authorList>
            <person name="Schulz F."/>
            <person name="Roux S."/>
            <person name="Paez-Espino D."/>
            <person name="Jungbluth S."/>
            <person name="Walsh D.A."/>
            <person name="Denef V.J."/>
            <person name="McMahon K.D."/>
            <person name="Konstantinidis K.T."/>
            <person name="Eloe-Fadrosh E.A."/>
            <person name="Kyrpides N.C."/>
            <person name="Woyke T."/>
        </authorList>
    </citation>
    <scope>NUCLEOTIDE SEQUENCE</scope>
    <source>
        <strain evidence="1">GVMAG-M-3300020182-33</strain>
    </source>
</reference>